<proteinExistence type="predicted"/>
<accession>F6B729</accession>
<dbReference type="STRING" id="868595.Desca_1601"/>
<evidence type="ECO:0000313" key="2">
    <source>
        <dbReference type="Proteomes" id="UP000009226"/>
    </source>
</evidence>
<name>F6B729_DESCC</name>
<gene>
    <name evidence="1" type="ordered locus">Desca_1601</name>
</gene>
<dbReference type="Proteomes" id="UP000009226">
    <property type="component" value="Chromosome"/>
</dbReference>
<sequence length="217" mass="24263">MLLPQVPVSLKYEQVLRYLGHGNQSFSGKPDRFITETITRGRALLHPAAVVADMYPHEQEVWPQRLLKCCLKASVVAVTVGETIEQETNRLFQIGETAAAVILDAVATAGVEAAADWVVHILAQQNRGRGLFATPRYGPGYGGLAMEYLPTLYELAGAQQIGITFNQFYQMTPVKTLLFVIGWSVNKYDHRSNCDWCSKKDCQFRKIWEEGEDQGVL</sequence>
<organism evidence="1 2">
    <name type="scientific">Desulfotomaculum nigrificans (strain DSM 14880 / VKM B-2319 / CO-1-SRB)</name>
    <name type="common">Desulfotomaculum carboxydivorans</name>
    <dbReference type="NCBI Taxonomy" id="868595"/>
    <lineage>
        <taxon>Bacteria</taxon>
        <taxon>Bacillati</taxon>
        <taxon>Bacillota</taxon>
        <taxon>Clostridia</taxon>
        <taxon>Eubacteriales</taxon>
        <taxon>Desulfotomaculaceae</taxon>
        <taxon>Desulfotomaculum</taxon>
    </lineage>
</organism>
<dbReference type="Gene3D" id="3.40.109.40">
    <property type="match status" value="1"/>
</dbReference>
<dbReference type="EMBL" id="CP002736">
    <property type="protein sequence ID" value="AEF94454.1"/>
    <property type="molecule type" value="Genomic_DNA"/>
</dbReference>
<dbReference type="InterPro" id="IPR037010">
    <property type="entry name" value="VitB12-dep_Met_synth_activ_sf"/>
</dbReference>
<dbReference type="GO" id="GO:0008705">
    <property type="term" value="F:methionine synthase activity"/>
    <property type="evidence" value="ECO:0007669"/>
    <property type="project" value="InterPro"/>
</dbReference>
<dbReference type="AlphaFoldDB" id="F6B729"/>
<dbReference type="KEGG" id="dca:Desca_1601"/>
<dbReference type="SUPFAM" id="SSF56507">
    <property type="entry name" value="Methionine synthase activation domain-like"/>
    <property type="match status" value="1"/>
</dbReference>
<dbReference type="eggNOG" id="COG1410">
    <property type="taxonomic scope" value="Bacteria"/>
</dbReference>
<reference evidence="1 2" key="1">
    <citation type="submission" date="2011-05" db="EMBL/GenBank/DDBJ databases">
        <title>Complete sequence of Desulfotomaculum carboxydivorans CO-1-SRB.</title>
        <authorList>
            <consortium name="US DOE Joint Genome Institute"/>
            <person name="Lucas S."/>
            <person name="Han J."/>
            <person name="Lapidus A."/>
            <person name="Cheng J.-F."/>
            <person name="Goodwin L."/>
            <person name="Pitluck S."/>
            <person name="Peters L."/>
            <person name="Mikhailova N."/>
            <person name="Lu M."/>
            <person name="Han C."/>
            <person name="Tapia R."/>
            <person name="Land M."/>
            <person name="Hauser L."/>
            <person name="Kyrpides N."/>
            <person name="Ivanova N."/>
            <person name="Pagani I."/>
            <person name="Stams A."/>
            <person name="Plugge C."/>
            <person name="Muyzer G."/>
            <person name="Kuever J."/>
            <person name="Parshina S."/>
            <person name="Ivanova A."/>
            <person name="Nazina T."/>
            <person name="Woyke T."/>
        </authorList>
    </citation>
    <scope>NUCLEOTIDE SEQUENCE [LARGE SCALE GENOMIC DNA]</scope>
    <source>
        <strain evidence="2">DSM 14880 / VKM B-2319 / CO-1-SRB</strain>
    </source>
</reference>
<keyword evidence="2" id="KW-1185">Reference proteome</keyword>
<evidence type="ECO:0000313" key="1">
    <source>
        <dbReference type="EMBL" id="AEF94454.1"/>
    </source>
</evidence>
<protein>
    <submittedName>
        <fullName evidence="1">Vitamin B12 dependent methionine synthase activation region</fullName>
    </submittedName>
</protein>
<dbReference type="RefSeq" id="WP_013810275.1">
    <property type="nucleotide sequence ID" value="NC_015565.1"/>
</dbReference>
<dbReference type="HOGENOM" id="CLU_079580_0_0_9"/>